<dbReference type="InterPro" id="IPR005484">
    <property type="entry name" value="Ribosomal_uL18_bac/plant/anim"/>
</dbReference>
<name>A0A317YJY9_MAIZE</name>
<evidence type="ECO:0000256" key="2">
    <source>
        <dbReference type="ARBA" id="ARBA00022980"/>
    </source>
</evidence>
<dbReference type="ExpressionAtlas" id="A0A317YJY9">
    <property type="expression patterns" value="baseline and differential"/>
</dbReference>
<evidence type="ECO:0000313" key="5">
    <source>
        <dbReference type="EMBL" id="PWZ58949.1"/>
    </source>
</evidence>
<evidence type="ECO:0000256" key="3">
    <source>
        <dbReference type="ARBA" id="ARBA00023274"/>
    </source>
</evidence>
<dbReference type="GO" id="GO:0003735">
    <property type="term" value="F:structural constituent of ribosome"/>
    <property type="evidence" value="ECO:0007669"/>
    <property type="project" value="InterPro"/>
</dbReference>
<dbReference type="CDD" id="cd00432">
    <property type="entry name" value="Ribosomal_L18_L5e"/>
    <property type="match status" value="1"/>
</dbReference>
<reference evidence="5" key="1">
    <citation type="journal article" date="2018" name="Nat. Genet.">
        <title>Extensive intraspecific gene order and gene structural variations between Mo17 and other maize genomes.</title>
        <authorList>
            <person name="Sun S."/>
            <person name="Zhou Y."/>
            <person name="Chen J."/>
            <person name="Shi J."/>
            <person name="Zhao H."/>
            <person name="Zhao H."/>
            <person name="Song W."/>
            <person name="Zhang M."/>
            <person name="Cui Y."/>
            <person name="Dong X."/>
            <person name="Liu H."/>
            <person name="Ma X."/>
            <person name="Jiao Y."/>
            <person name="Wang B."/>
            <person name="Wei X."/>
            <person name="Stein J.C."/>
            <person name="Glaubitz J.C."/>
            <person name="Lu F."/>
            <person name="Yu G."/>
            <person name="Liang C."/>
            <person name="Fengler K."/>
            <person name="Li B."/>
            <person name="Rafalski A."/>
            <person name="Schnable P.S."/>
            <person name="Ware D.H."/>
            <person name="Buckler E.S."/>
            <person name="Lai J."/>
        </authorList>
    </citation>
    <scope>NUCLEOTIDE SEQUENCE [LARGE SCALE GENOMIC DNA]</scope>
    <source>
        <tissue evidence="5">Seedling</tissue>
    </source>
</reference>
<feature type="region of interest" description="Disordered" evidence="4">
    <location>
        <begin position="98"/>
        <end position="118"/>
    </location>
</feature>
<dbReference type="PANTHER" id="PTHR12899">
    <property type="entry name" value="39S RIBOSOMAL PROTEIN L18, MITOCHONDRIAL"/>
    <property type="match status" value="1"/>
</dbReference>
<dbReference type="EMBL" id="NCVQ01000001">
    <property type="protein sequence ID" value="PWZ58949.1"/>
    <property type="molecule type" value="Genomic_DNA"/>
</dbReference>
<dbReference type="GO" id="GO:0005840">
    <property type="term" value="C:ribosome"/>
    <property type="evidence" value="ECO:0007669"/>
    <property type="project" value="UniProtKB-KW"/>
</dbReference>
<comment type="caution">
    <text evidence="5">The sequence shown here is derived from an EMBL/GenBank/DDBJ whole genome shotgun (WGS) entry which is preliminary data.</text>
</comment>
<keyword evidence="2 5" id="KW-0689">Ribosomal protein</keyword>
<feature type="region of interest" description="Disordered" evidence="4">
    <location>
        <begin position="1"/>
        <end position="54"/>
    </location>
</feature>
<dbReference type="AlphaFoldDB" id="A0A317YJY9"/>
<sequence>MVARQRTRGPGPQWHPVGVGTAGRERAPPWPRTAASVQIGKISESGGEDETREGWAVDRWTPRRPDLGVLLSLSLLFFRARATVRALRLVPGGGGGVKRNGKLKPTANPTKARTARAEPVRRIGALAMALLRAALAQPLSPRPALPVRHPPTSLTGSRFILDFSLPPHPGPGAPRREYPRIEATARRGARTESAKVRNRRLQKKFNGTATKPRLSVFCSNRQLYAVLADDHNKKILFYGSTLQKSICGDPPCGTVVSRRRPPSSSPSEFDLYSGGNLELEFASPARPAQEAARKVGEELVRVCNELGISEVSYDRNGFARGDKMMAFEVPVSQHGFLPR</sequence>
<proteinExistence type="inferred from homology"/>
<dbReference type="Pfam" id="PF00861">
    <property type="entry name" value="Ribosomal_L18p"/>
    <property type="match status" value="1"/>
</dbReference>
<organism evidence="5">
    <name type="scientific">Zea mays</name>
    <name type="common">Maize</name>
    <dbReference type="NCBI Taxonomy" id="4577"/>
    <lineage>
        <taxon>Eukaryota</taxon>
        <taxon>Viridiplantae</taxon>
        <taxon>Streptophyta</taxon>
        <taxon>Embryophyta</taxon>
        <taxon>Tracheophyta</taxon>
        <taxon>Spermatophyta</taxon>
        <taxon>Magnoliopsida</taxon>
        <taxon>Liliopsida</taxon>
        <taxon>Poales</taxon>
        <taxon>Poaceae</taxon>
        <taxon>PACMAD clade</taxon>
        <taxon>Panicoideae</taxon>
        <taxon>Andropogonodae</taxon>
        <taxon>Andropogoneae</taxon>
        <taxon>Tripsacinae</taxon>
        <taxon>Zea</taxon>
    </lineage>
</organism>
<protein>
    <submittedName>
        <fullName evidence="5">50S ribosomal protein L18, chloroplastic</fullName>
    </submittedName>
</protein>
<dbReference type="PANTHER" id="PTHR12899:SF8">
    <property type="entry name" value="RIBOSOMAL L18P_L5E FAMILY PROTEIN"/>
    <property type="match status" value="1"/>
</dbReference>
<dbReference type="Gene3D" id="3.30.420.100">
    <property type="match status" value="1"/>
</dbReference>
<dbReference type="GO" id="GO:0006412">
    <property type="term" value="P:translation"/>
    <property type="evidence" value="ECO:0007669"/>
    <property type="project" value="InterPro"/>
</dbReference>
<accession>A0A317YJY9</accession>
<evidence type="ECO:0000256" key="4">
    <source>
        <dbReference type="SAM" id="MobiDB-lite"/>
    </source>
</evidence>
<keyword evidence="3" id="KW-0687">Ribonucleoprotein</keyword>
<comment type="similarity">
    <text evidence="1">Belongs to the universal ribosomal protein uL18 family.</text>
</comment>
<dbReference type="SUPFAM" id="SSF53137">
    <property type="entry name" value="Translational machinery components"/>
    <property type="match status" value="1"/>
</dbReference>
<dbReference type="Proteomes" id="UP000251960">
    <property type="component" value="Chromosome 1"/>
</dbReference>
<evidence type="ECO:0000256" key="1">
    <source>
        <dbReference type="ARBA" id="ARBA00007116"/>
    </source>
</evidence>
<dbReference type="GO" id="GO:1990904">
    <property type="term" value="C:ribonucleoprotein complex"/>
    <property type="evidence" value="ECO:0007669"/>
    <property type="project" value="UniProtKB-KW"/>
</dbReference>
<gene>
    <name evidence="5" type="primary">RPL18_0</name>
    <name evidence="5" type="ORF">Zm00014a_010394</name>
</gene>
<dbReference type="InterPro" id="IPR057268">
    <property type="entry name" value="Ribosomal_L18"/>
</dbReference>